<dbReference type="AlphaFoldDB" id="X1TQP0"/>
<evidence type="ECO:0000256" key="1">
    <source>
        <dbReference type="SAM" id="Phobius"/>
    </source>
</evidence>
<accession>X1TQP0</accession>
<keyword evidence="1" id="KW-0472">Membrane</keyword>
<gene>
    <name evidence="2" type="ORF">S12H4_40025</name>
</gene>
<evidence type="ECO:0000313" key="2">
    <source>
        <dbReference type="EMBL" id="GAI89890.1"/>
    </source>
</evidence>
<reference evidence="2" key="1">
    <citation type="journal article" date="2014" name="Front. Microbiol.">
        <title>High frequency of phylogenetically diverse reductive dehalogenase-homologous genes in deep subseafloor sedimentary metagenomes.</title>
        <authorList>
            <person name="Kawai M."/>
            <person name="Futagami T."/>
            <person name="Toyoda A."/>
            <person name="Takaki Y."/>
            <person name="Nishi S."/>
            <person name="Hori S."/>
            <person name="Arai W."/>
            <person name="Tsubouchi T."/>
            <person name="Morono Y."/>
            <person name="Uchiyama I."/>
            <person name="Ito T."/>
            <person name="Fujiyama A."/>
            <person name="Inagaki F."/>
            <person name="Takami H."/>
        </authorList>
    </citation>
    <scope>NUCLEOTIDE SEQUENCE</scope>
    <source>
        <strain evidence="2">Expedition CK06-06</strain>
    </source>
</reference>
<sequence>MNMPNFKDILQKLSVFKNNLSLLVPVIIALVSVLLFIPTQLMSSKLKKDV</sequence>
<name>X1TQP0_9ZZZZ</name>
<comment type="caution">
    <text evidence="2">The sequence shown here is derived from an EMBL/GenBank/DDBJ whole genome shotgun (WGS) entry which is preliminary data.</text>
</comment>
<feature type="non-terminal residue" evidence="2">
    <location>
        <position position="50"/>
    </location>
</feature>
<dbReference type="EMBL" id="BARW01024254">
    <property type="protein sequence ID" value="GAI89890.1"/>
    <property type="molecule type" value="Genomic_DNA"/>
</dbReference>
<organism evidence="2">
    <name type="scientific">marine sediment metagenome</name>
    <dbReference type="NCBI Taxonomy" id="412755"/>
    <lineage>
        <taxon>unclassified sequences</taxon>
        <taxon>metagenomes</taxon>
        <taxon>ecological metagenomes</taxon>
    </lineage>
</organism>
<evidence type="ECO:0008006" key="3">
    <source>
        <dbReference type="Google" id="ProtNLM"/>
    </source>
</evidence>
<feature type="transmembrane region" description="Helical" evidence="1">
    <location>
        <begin position="20"/>
        <end position="38"/>
    </location>
</feature>
<keyword evidence="1" id="KW-0812">Transmembrane</keyword>
<protein>
    <recommendedName>
        <fullName evidence="3">ABC transporter permease</fullName>
    </recommendedName>
</protein>
<keyword evidence="1" id="KW-1133">Transmembrane helix</keyword>
<proteinExistence type="predicted"/>